<gene>
    <name evidence="4" type="primary">cas5a</name>
    <name evidence="6" type="ORF">SULA_2311</name>
    <name evidence="4" type="ORF">SULB_2312</name>
    <name evidence="5" type="ORF">SULC_2309</name>
</gene>
<evidence type="ECO:0000313" key="6">
    <source>
        <dbReference type="EMBL" id="AKA79864.2"/>
    </source>
</evidence>
<dbReference type="CDD" id="cd09753">
    <property type="entry name" value="Cas5_I-A"/>
    <property type="match status" value="1"/>
</dbReference>
<dbReference type="NCBIfam" id="TIGR01874">
    <property type="entry name" value="cas_cas5a"/>
    <property type="match status" value="1"/>
</dbReference>
<dbReference type="EMBL" id="CP011057">
    <property type="protein sequence ID" value="AKA79864.2"/>
    <property type="molecule type" value="Genomic_DNA"/>
</dbReference>
<evidence type="ECO:0000256" key="2">
    <source>
        <dbReference type="ARBA" id="ARBA00023118"/>
    </source>
</evidence>
<dbReference type="Gene3D" id="3.30.70.3120">
    <property type="match status" value="1"/>
</dbReference>
<dbReference type="Proteomes" id="UP000033085">
    <property type="component" value="Chromosome"/>
</dbReference>
<dbReference type="EMBL" id="CP011056">
    <property type="protein sequence ID" value="AKA77172.1"/>
    <property type="molecule type" value="Genomic_DNA"/>
</dbReference>
<dbReference type="EMBL" id="CP011055">
    <property type="protein sequence ID" value="AKA74477.2"/>
    <property type="molecule type" value="Genomic_DNA"/>
</dbReference>
<dbReference type="AlphaFoldDB" id="A0A0E3K6E4"/>
<keyword evidence="2" id="KW-0051">Antiviral defense</keyword>
<dbReference type="Proteomes" id="UP000033106">
    <property type="component" value="Chromosome"/>
</dbReference>
<name>A0A0E3K6E4_SACSO</name>
<protein>
    <submittedName>
        <fullName evidence="4">Type I-A CRISPR-associated protein Cas5</fullName>
    </submittedName>
</protein>
<evidence type="ECO:0000313" key="7">
    <source>
        <dbReference type="Proteomes" id="UP000033057"/>
    </source>
</evidence>
<evidence type="ECO:0000256" key="1">
    <source>
        <dbReference type="ARBA" id="ARBA00010891"/>
    </source>
</evidence>
<evidence type="ECO:0000313" key="9">
    <source>
        <dbReference type="Proteomes" id="UP000033106"/>
    </source>
</evidence>
<sequence length="263" mass="29969">MKGVVIFGIHHWGFSVRVPRTSAGGSSYIVPPITTILGALSRGYCSDYAVKNNVSCNKEFIDKFSSDLFWVTYGTEEHMLMPYSDLLREERVPYRQSKNRSLDHVSDWFGVSAFGKVYCENVNFSILLLLNKENSEFWSKLGWQIISLGTKESLVTITDVKVVDVEESSDEDIYTIYYIPAECLTNTEEFEVVNMPVKSVYELSSKPSIGVFSNFLVPRKTPFIGGKVKVKKSNVRGDICKVYKMADKYVITFKEGLEKWYSK</sequence>
<dbReference type="GeneID" id="25404797"/>
<dbReference type="PATRIC" id="fig|2287.6.peg.2405"/>
<dbReference type="KEGG" id="ssol:SULB_2312"/>
<dbReference type="PATRIC" id="fig|2287.7.peg.2402"/>
<evidence type="ECO:0000313" key="8">
    <source>
        <dbReference type="Proteomes" id="UP000033085"/>
    </source>
</evidence>
<accession>A0A0E3MF11</accession>
<evidence type="ECO:0000313" key="4">
    <source>
        <dbReference type="EMBL" id="AKA74477.2"/>
    </source>
</evidence>
<organism evidence="4 8">
    <name type="scientific">Saccharolobus solfataricus</name>
    <name type="common">Sulfolobus solfataricus</name>
    <dbReference type="NCBI Taxonomy" id="2287"/>
    <lineage>
        <taxon>Archaea</taxon>
        <taxon>Thermoproteota</taxon>
        <taxon>Thermoprotei</taxon>
        <taxon>Sulfolobales</taxon>
        <taxon>Sulfolobaceae</taxon>
        <taxon>Saccharolobus</taxon>
    </lineage>
</organism>
<dbReference type="GO" id="GO:0051607">
    <property type="term" value="P:defense response to virus"/>
    <property type="evidence" value="ECO:0007669"/>
    <property type="project" value="UniProtKB-KW"/>
</dbReference>
<proteinExistence type="inferred from homology"/>
<comment type="function">
    <text evidence="3">CRISPR (clustered regularly interspaced short palindromic repeat) is an adaptive immune system that provides protection against mobile genetic elements (viruses, transposable elements and conjugative plasmids). CRISPR clusters contain spacers, sequences complementary to antecedent mobile elements, and target invading nucleic acids. CRISPR clusters are transcribed and processed into CRISPR RNA (crRNA).</text>
</comment>
<dbReference type="KEGG" id="ssof:SULC_2309"/>
<reference evidence="4" key="2">
    <citation type="submission" date="2018-10" db="EMBL/GenBank/DDBJ databases">
        <authorList>
            <person name="McCarthy S."/>
            <person name="Gradnigo J."/>
            <person name="Johnson T."/>
            <person name="Payne S."/>
            <person name="Lipzen A."/>
            <person name="Schackwitz W."/>
            <person name="Martin J."/>
            <person name="Moriyama E."/>
            <person name="Blum P."/>
        </authorList>
    </citation>
    <scope>NUCLEOTIDE SEQUENCE</scope>
    <source>
        <strain evidence="4">SARC-B</strain>
        <strain evidence="5">SARC-C</strain>
        <strain evidence="6">SULA</strain>
    </source>
</reference>
<evidence type="ECO:0000256" key="3">
    <source>
        <dbReference type="ARBA" id="ARBA00025626"/>
    </source>
</evidence>
<reference evidence="7 8" key="1">
    <citation type="journal article" date="2015" name="Genome Announc.">
        <title>Complete Genome Sequence of Sulfolobus solfataricus Strain 98/2 and Evolved Derivatives.</title>
        <authorList>
            <person name="McCarthy S."/>
            <person name="Gradnigo J."/>
            <person name="Johnson T."/>
            <person name="Payne S."/>
            <person name="Lipzen A."/>
            <person name="Martin J."/>
            <person name="Schackwitz W."/>
            <person name="Moriyama E."/>
            <person name="Blum P."/>
        </authorList>
    </citation>
    <scope>NUCLEOTIDE SEQUENCE [LARGE SCALE GENOMIC DNA]</scope>
    <source>
        <strain evidence="7">98/2 SULC</strain>
        <strain evidence="4">SARC-B</strain>
        <strain evidence="5">SARC-C</strain>
        <strain evidence="6 9">SULA</strain>
        <strain evidence="8">SULB</strain>
    </source>
</reference>
<accession>A0A0E3K6E4</accession>
<dbReference type="KEGG" id="ssoa:SULA_2311"/>
<dbReference type="RefSeq" id="WP_052885468.1">
    <property type="nucleotide sequence ID" value="NZ_CP011055.2"/>
</dbReference>
<evidence type="ECO:0000313" key="5">
    <source>
        <dbReference type="EMBL" id="AKA77172.1"/>
    </source>
</evidence>
<dbReference type="InterPro" id="IPR053725">
    <property type="entry name" value="CRISPR_Cas5_sf"/>
</dbReference>
<comment type="similarity">
    <text evidence="1">Belongs to the CRISPR-associated protein Cas5 family. Subtype I-A/Apern subfamily.</text>
</comment>
<dbReference type="InterPro" id="IPR010153">
    <property type="entry name" value="CRISPR-assoc_prot_Cas5a-typ"/>
</dbReference>
<dbReference type="Proteomes" id="UP000033057">
    <property type="component" value="Chromosome"/>
</dbReference>
<dbReference type="NCBIfam" id="TIGR02593">
    <property type="entry name" value="CRISPR_cas5"/>
    <property type="match status" value="1"/>
</dbReference>
<dbReference type="InterPro" id="IPR013422">
    <property type="entry name" value="CRISPR-assoc_prot_Cas5_N"/>
</dbReference>